<dbReference type="InterPro" id="IPR004130">
    <property type="entry name" value="Gpn"/>
</dbReference>
<dbReference type="GO" id="GO:0005525">
    <property type="term" value="F:GTP binding"/>
    <property type="evidence" value="ECO:0007669"/>
    <property type="project" value="UniProtKB-KW"/>
</dbReference>
<accession>A0A1B8QAD2</accession>
<keyword evidence="4" id="KW-0342">GTP-binding</keyword>
<evidence type="ECO:0000313" key="5">
    <source>
        <dbReference type="EMBL" id="OBX76015.1"/>
    </source>
</evidence>
<evidence type="ECO:0000313" key="6">
    <source>
        <dbReference type="Proteomes" id="UP000092508"/>
    </source>
</evidence>
<dbReference type="STRING" id="34059.A9308_09290"/>
<dbReference type="GO" id="GO:0016787">
    <property type="term" value="F:hydrolase activity"/>
    <property type="evidence" value="ECO:0007669"/>
    <property type="project" value="UniProtKB-KW"/>
</dbReference>
<proteinExistence type="inferred from homology"/>
<gene>
    <name evidence="5" type="ORF">A9308_09290</name>
</gene>
<comment type="similarity">
    <text evidence="1">Belongs to the GPN-loop GTPase family.</text>
</comment>
<dbReference type="EMBL" id="LZMZ01000035">
    <property type="protein sequence ID" value="OBX76015.1"/>
    <property type="molecule type" value="Genomic_DNA"/>
</dbReference>
<dbReference type="InterPro" id="IPR027417">
    <property type="entry name" value="P-loop_NTPase"/>
</dbReference>
<comment type="caution">
    <text evidence="5">The sequence shown here is derived from an EMBL/GenBank/DDBJ whole genome shotgun (WGS) entry which is preliminary data.</text>
</comment>
<keyword evidence="5" id="KW-0067">ATP-binding</keyword>
<evidence type="ECO:0000256" key="1">
    <source>
        <dbReference type="ARBA" id="ARBA00005290"/>
    </source>
</evidence>
<name>A0A1B8QAD2_9GAMM</name>
<dbReference type="OrthoDB" id="4319884at2"/>
<organism evidence="5 6">
    <name type="scientific">Faucicola atlantae</name>
    <dbReference type="NCBI Taxonomy" id="34059"/>
    <lineage>
        <taxon>Bacteria</taxon>
        <taxon>Pseudomonadati</taxon>
        <taxon>Pseudomonadota</taxon>
        <taxon>Gammaproteobacteria</taxon>
        <taxon>Moraxellales</taxon>
        <taxon>Moraxellaceae</taxon>
        <taxon>Faucicola</taxon>
    </lineage>
</organism>
<dbReference type="PANTHER" id="PTHR42708">
    <property type="entry name" value="ATP/GTP-BINDING PROTEIN-RELATED"/>
    <property type="match status" value="1"/>
</dbReference>
<reference evidence="5 6" key="1">
    <citation type="submission" date="2016-06" db="EMBL/GenBank/DDBJ databases">
        <title>Draft genome of Moraxella atlantae CCUG 66109.</title>
        <authorList>
            <person name="Salva-Serra F."/>
            <person name="Engstrom-Jakobsson H."/>
            <person name="Thorell K."/>
            <person name="Gonzales-Siles L."/>
            <person name="Karlsson R."/>
            <person name="Boulund F."/>
            <person name="Engstrand L."/>
            <person name="Kristiansson E."/>
            <person name="Moore E."/>
        </authorList>
    </citation>
    <scope>NUCLEOTIDE SEQUENCE [LARGE SCALE GENOMIC DNA]</scope>
    <source>
        <strain evidence="5 6">CCUG 66109</strain>
    </source>
</reference>
<evidence type="ECO:0000256" key="2">
    <source>
        <dbReference type="ARBA" id="ARBA00022741"/>
    </source>
</evidence>
<dbReference type="GO" id="GO:0005524">
    <property type="term" value="F:ATP binding"/>
    <property type="evidence" value="ECO:0007669"/>
    <property type="project" value="UniProtKB-KW"/>
</dbReference>
<dbReference type="PANTHER" id="PTHR42708:SF1">
    <property type="entry name" value="GLIDING MOTILITY PROTEIN MGLA"/>
    <property type="match status" value="1"/>
</dbReference>
<evidence type="ECO:0000256" key="4">
    <source>
        <dbReference type="ARBA" id="ARBA00023134"/>
    </source>
</evidence>
<keyword evidence="3" id="KW-0378">Hydrolase</keyword>
<dbReference type="AlphaFoldDB" id="A0A1B8QAD2"/>
<dbReference type="RefSeq" id="WP_067238021.1">
    <property type="nucleotide sequence ID" value="NZ_CP171132.1"/>
</dbReference>
<evidence type="ECO:0000256" key="3">
    <source>
        <dbReference type="ARBA" id="ARBA00022801"/>
    </source>
</evidence>
<dbReference type="SUPFAM" id="SSF52540">
    <property type="entry name" value="P-loop containing nucleoside triphosphate hydrolases"/>
    <property type="match status" value="1"/>
</dbReference>
<dbReference type="Gene3D" id="3.40.50.300">
    <property type="entry name" value="P-loop containing nucleotide triphosphate hydrolases"/>
    <property type="match status" value="1"/>
</dbReference>
<dbReference type="Pfam" id="PF03029">
    <property type="entry name" value="ATP_bind_1"/>
    <property type="match status" value="1"/>
</dbReference>
<sequence length="178" mass="19651">MSAEQTGVYKIIFAGPVGAGKTEAIRSLSDKPVVTTEEVASDDTKLLKKNTTVAMDYGIMKLTTGEQVRLYGTPGQKRFDFMWEILSENALGLVLLLNATYADPVQDLHDYMQSFLPLIKSSSMVVGVTHSEQMPWDLHQRLSDALAAQDLPAIVMPVDARDKEQMTQLVTTLVYAII</sequence>
<keyword evidence="2" id="KW-0547">Nucleotide-binding</keyword>
<dbReference type="InterPro" id="IPR052705">
    <property type="entry name" value="Gliding_Motility_GTPase"/>
</dbReference>
<dbReference type="Proteomes" id="UP000092508">
    <property type="component" value="Unassembled WGS sequence"/>
</dbReference>
<protein>
    <submittedName>
        <fullName evidence="5">ATP-binding protein</fullName>
    </submittedName>
</protein>